<sequence>MADENELKSMILSFRMSELHMLLGFAGRNKSGRKSELQNRAIELLKLGSYPVILKIRNLYKSIQESFQNGTDFNSVSLCDEPAIDVGNKGASETGNMQQPHGRGYVPPSYIGNQSQINMRTYEQMYASGVYHHQYQTQGKQGNMIHPPHYPVHPDVKLKRLPFYEVSAELVKPSSLVPQGSQRQQDNTFVFHLTPQQATAIGMSRDMRPGSKVEYSVQVQLRFCLLETTSEQEDCFPPGVIVKINNKLCQLPNPIPTNKPGVEPKRPPRPVNITPLVKISPTAGNSIHVQWSTDYTRGYVVAVYLVQKKTSEDLLNRLKAKGVRGADYTRGMIKDKLNEDADSEIATTSLRVSLVCPLGKMRMITPCRASTCQHLQCFDASLYLQMNERKPTWMCPVCDKPAIYDKLVIDGYFQEVLSSGKLSHDGNEIQLHSDGSWSSLVIKKEQSRVVDQTESPMKMGSKVETLDIEPEVIPQKTVGLIQTPVPSTQSSDASSAKPGPSKKEEVIDLTLSDSDDEPLIPRKKQIPDSSHQVIKSTESHSHISSNRSTSVSSSSGQRSPSLIIIDSDSPPPSAASVSLEVPKRPPPPYSAAVSYLASQSHFLDLDADTTFPHRTIREGMVWGQKMHHMQDFDKEEIATKKNLRGDESASKCA</sequence>
<evidence type="ECO:0000256" key="11">
    <source>
        <dbReference type="SAM" id="MobiDB-lite"/>
    </source>
</evidence>
<dbReference type="InterPro" id="IPR036361">
    <property type="entry name" value="SAP_dom_sf"/>
</dbReference>
<keyword evidence="16" id="KW-1185">Reference proteome</keyword>
<dbReference type="InterPro" id="IPR038654">
    <property type="entry name" value="PINIT_sf"/>
</dbReference>
<name>A0ABR1AG84_POLSC</name>
<dbReference type="PANTHER" id="PTHR10782:SF94">
    <property type="entry name" value="SUPPRESSOR OF VARIEGATION 2-10, ISOFORM I"/>
    <property type="match status" value="1"/>
</dbReference>
<dbReference type="PROSITE" id="PS51044">
    <property type="entry name" value="ZF_SP_RING"/>
    <property type="match status" value="1"/>
</dbReference>
<dbReference type="InterPro" id="IPR003034">
    <property type="entry name" value="SAP_dom"/>
</dbReference>
<dbReference type="Gene3D" id="2.60.120.780">
    <property type="entry name" value="PINIT domain"/>
    <property type="match status" value="1"/>
</dbReference>
<evidence type="ECO:0000313" key="16">
    <source>
        <dbReference type="Proteomes" id="UP001359485"/>
    </source>
</evidence>
<feature type="compositionally biased region" description="Polar residues" evidence="11">
    <location>
        <begin position="484"/>
        <end position="494"/>
    </location>
</feature>
<evidence type="ECO:0000259" key="13">
    <source>
        <dbReference type="PROSITE" id="PS51044"/>
    </source>
</evidence>
<dbReference type="InterPro" id="IPR004181">
    <property type="entry name" value="Znf_MIZ"/>
</dbReference>
<evidence type="ECO:0000256" key="5">
    <source>
        <dbReference type="ARBA" id="ARBA00022723"/>
    </source>
</evidence>
<evidence type="ECO:0000256" key="10">
    <source>
        <dbReference type="PROSITE-ProRule" id="PRU00452"/>
    </source>
</evidence>
<protein>
    <submittedName>
        <fullName evidence="15">Uncharacterized protein</fullName>
    </submittedName>
</protein>
<dbReference type="EMBL" id="JAWJWF010000049">
    <property type="protein sequence ID" value="KAK6618972.1"/>
    <property type="molecule type" value="Genomic_DNA"/>
</dbReference>
<evidence type="ECO:0000313" key="15">
    <source>
        <dbReference type="EMBL" id="KAK6618972.1"/>
    </source>
</evidence>
<keyword evidence="7" id="KW-0833">Ubl conjugation pathway</keyword>
<feature type="domain" description="SAP" evidence="12">
    <location>
        <begin position="11"/>
        <end position="45"/>
    </location>
</feature>
<accession>A0ABR1AG84</accession>
<dbReference type="PROSITE" id="PS50800">
    <property type="entry name" value="SAP"/>
    <property type="match status" value="1"/>
</dbReference>
<evidence type="ECO:0000256" key="3">
    <source>
        <dbReference type="ARBA" id="ARBA00005383"/>
    </source>
</evidence>
<keyword evidence="5" id="KW-0479">Metal-binding</keyword>
<evidence type="ECO:0000256" key="2">
    <source>
        <dbReference type="ARBA" id="ARBA00004718"/>
    </source>
</evidence>
<dbReference type="PROSITE" id="PS51466">
    <property type="entry name" value="PINIT"/>
    <property type="match status" value="1"/>
</dbReference>
<evidence type="ECO:0000256" key="1">
    <source>
        <dbReference type="ARBA" id="ARBA00004123"/>
    </source>
</evidence>
<evidence type="ECO:0000259" key="12">
    <source>
        <dbReference type="PROSITE" id="PS50800"/>
    </source>
</evidence>
<dbReference type="Gene3D" id="3.30.40.10">
    <property type="entry name" value="Zinc/RING finger domain, C3HC4 (zinc finger)"/>
    <property type="match status" value="1"/>
</dbReference>
<evidence type="ECO:0000256" key="9">
    <source>
        <dbReference type="ARBA" id="ARBA00023242"/>
    </source>
</evidence>
<dbReference type="Proteomes" id="UP001359485">
    <property type="component" value="Unassembled WGS sequence"/>
</dbReference>
<reference evidence="15 16" key="1">
    <citation type="submission" date="2023-09" db="EMBL/GenBank/DDBJ databases">
        <title>Genomes of two closely related lineages of the louse Polyplax serrata with different host specificities.</title>
        <authorList>
            <person name="Martinu J."/>
            <person name="Tarabai H."/>
            <person name="Stefka J."/>
            <person name="Hypsa V."/>
        </authorList>
    </citation>
    <scope>NUCLEOTIDE SEQUENCE [LARGE SCALE GENOMIC DNA]</scope>
    <source>
        <strain evidence="15">98ZLc_SE</strain>
    </source>
</reference>
<keyword evidence="8" id="KW-0862">Zinc</keyword>
<feature type="domain" description="SP-RING-type" evidence="13">
    <location>
        <begin position="341"/>
        <end position="422"/>
    </location>
</feature>
<feature type="region of interest" description="Disordered" evidence="11">
    <location>
        <begin position="481"/>
        <end position="583"/>
    </location>
</feature>
<feature type="domain" description="PINIT" evidence="14">
    <location>
        <begin position="144"/>
        <end position="309"/>
    </location>
</feature>
<dbReference type="Pfam" id="PF02891">
    <property type="entry name" value="zf-MIZ"/>
    <property type="match status" value="1"/>
</dbReference>
<keyword evidence="9" id="KW-0539">Nucleus</keyword>
<dbReference type="PANTHER" id="PTHR10782">
    <property type="entry name" value="ZINC FINGER MIZ DOMAIN-CONTAINING PROTEIN"/>
    <property type="match status" value="1"/>
</dbReference>
<dbReference type="InterPro" id="IPR023321">
    <property type="entry name" value="PINIT"/>
</dbReference>
<dbReference type="InterPro" id="IPR013083">
    <property type="entry name" value="Znf_RING/FYVE/PHD"/>
</dbReference>
<dbReference type="SUPFAM" id="SSF68906">
    <property type="entry name" value="SAP domain"/>
    <property type="match status" value="1"/>
</dbReference>
<comment type="similarity">
    <text evidence="3">Belongs to the PIAS family.</text>
</comment>
<evidence type="ECO:0000256" key="7">
    <source>
        <dbReference type="ARBA" id="ARBA00022786"/>
    </source>
</evidence>
<gene>
    <name evidence="15" type="ORF">RUM44_003353</name>
</gene>
<evidence type="ECO:0000256" key="4">
    <source>
        <dbReference type="ARBA" id="ARBA00022679"/>
    </source>
</evidence>
<evidence type="ECO:0000256" key="8">
    <source>
        <dbReference type="ARBA" id="ARBA00022833"/>
    </source>
</evidence>
<keyword evidence="6 10" id="KW-0863">Zinc-finger</keyword>
<comment type="pathway">
    <text evidence="2">Protein modification; protein sumoylation.</text>
</comment>
<feature type="compositionally biased region" description="Low complexity" evidence="11">
    <location>
        <begin position="542"/>
        <end position="580"/>
    </location>
</feature>
<evidence type="ECO:0000259" key="14">
    <source>
        <dbReference type="PROSITE" id="PS51466"/>
    </source>
</evidence>
<comment type="subcellular location">
    <subcellularLocation>
        <location evidence="1">Nucleus</location>
    </subcellularLocation>
</comment>
<organism evidence="15 16">
    <name type="scientific">Polyplax serrata</name>
    <name type="common">Common mouse louse</name>
    <dbReference type="NCBI Taxonomy" id="468196"/>
    <lineage>
        <taxon>Eukaryota</taxon>
        <taxon>Metazoa</taxon>
        <taxon>Ecdysozoa</taxon>
        <taxon>Arthropoda</taxon>
        <taxon>Hexapoda</taxon>
        <taxon>Insecta</taxon>
        <taxon>Pterygota</taxon>
        <taxon>Neoptera</taxon>
        <taxon>Paraneoptera</taxon>
        <taxon>Psocodea</taxon>
        <taxon>Troctomorpha</taxon>
        <taxon>Phthiraptera</taxon>
        <taxon>Anoplura</taxon>
        <taxon>Polyplacidae</taxon>
        <taxon>Polyplax</taxon>
    </lineage>
</organism>
<evidence type="ECO:0000256" key="6">
    <source>
        <dbReference type="ARBA" id="ARBA00022771"/>
    </source>
</evidence>
<proteinExistence type="inferred from homology"/>
<dbReference type="Gene3D" id="1.10.720.30">
    <property type="entry name" value="SAP domain"/>
    <property type="match status" value="1"/>
</dbReference>
<dbReference type="CDD" id="cd16790">
    <property type="entry name" value="SP-RING_PIAS"/>
    <property type="match status" value="1"/>
</dbReference>
<dbReference type="Pfam" id="PF14324">
    <property type="entry name" value="PINIT"/>
    <property type="match status" value="1"/>
</dbReference>
<comment type="caution">
    <text evidence="15">The sequence shown here is derived from an EMBL/GenBank/DDBJ whole genome shotgun (WGS) entry which is preliminary data.</text>
</comment>
<keyword evidence="4" id="KW-0808">Transferase</keyword>